<evidence type="ECO:0000313" key="1">
    <source>
        <dbReference type="EMBL" id="EFX89031.1"/>
    </source>
</evidence>
<gene>
    <name evidence="1" type="ORF">DAPPUDRAFT_310883</name>
</gene>
<dbReference type="InParanoid" id="E9FVW3"/>
<accession>E9FVW3</accession>
<evidence type="ECO:0000313" key="2">
    <source>
        <dbReference type="Proteomes" id="UP000000305"/>
    </source>
</evidence>
<dbReference type="HOGENOM" id="CLU_2690326_0_0_1"/>
<dbReference type="KEGG" id="dpx:DAPPUDRAFT_310883"/>
<sequence>MGQRPQKALGCVSLVTRPISASIKLSNLRAEIYLEAGHYLTYSDVIRFEFVMCFNGGELPKPCTKILARQPKCE</sequence>
<dbReference type="Proteomes" id="UP000000305">
    <property type="component" value="Unassembled WGS sequence"/>
</dbReference>
<organism evidence="1 2">
    <name type="scientific">Daphnia pulex</name>
    <name type="common">Water flea</name>
    <dbReference type="NCBI Taxonomy" id="6669"/>
    <lineage>
        <taxon>Eukaryota</taxon>
        <taxon>Metazoa</taxon>
        <taxon>Ecdysozoa</taxon>
        <taxon>Arthropoda</taxon>
        <taxon>Crustacea</taxon>
        <taxon>Branchiopoda</taxon>
        <taxon>Diplostraca</taxon>
        <taxon>Cladocera</taxon>
        <taxon>Anomopoda</taxon>
        <taxon>Daphniidae</taxon>
        <taxon>Daphnia</taxon>
    </lineage>
</organism>
<protein>
    <submittedName>
        <fullName evidence="1">Uncharacterized protein</fullName>
    </submittedName>
</protein>
<dbReference type="AlphaFoldDB" id="E9FVW3"/>
<dbReference type="EMBL" id="GL732525">
    <property type="protein sequence ID" value="EFX89031.1"/>
    <property type="molecule type" value="Genomic_DNA"/>
</dbReference>
<proteinExistence type="predicted"/>
<name>E9FVW3_DAPPU</name>
<keyword evidence="2" id="KW-1185">Reference proteome</keyword>
<reference evidence="1 2" key="1">
    <citation type="journal article" date="2011" name="Science">
        <title>The ecoresponsive genome of Daphnia pulex.</title>
        <authorList>
            <person name="Colbourne J.K."/>
            <person name="Pfrender M.E."/>
            <person name="Gilbert D."/>
            <person name="Thomas W.K."/>
            <person name="Tucker A."/>
            <person name="Oakley T.H."/>
            <person name="Tokishita S."/>
            <person name="Aerts A."/>
            <person name="Arnold G.J."/>
            <person name="Basu M.K."/>
            <person name="Bauer D.J."/>
            <person name="Caceres C.E."/>
            <person name="Carmel L."/>
            <person name="Casola C."/>
            <person name="Choi J.H."/>
            <person name="Detter J.C."/>
            <person name="Dong Q."/>
            <person name="Dusheyko S."/>
            <person name="Eads B.D."/>
            <person name="Frohlich T."/>
            <person name="Geiler-Samerotte K.A."/>
            <person name="Gerlach D."/>
            <person name="Hatcher P."/>
            <person name="Jogdeo S."/>
            <person name="Krijgsveld J."/>
            <person name="Kriventseva E.V."/>
            <person name="Kultz D."/>
            <person name="Laforsch C."/>
            <person name="Lindquist E."/>
            <person name="Lopez J."/>
            <person name="Manak J.R."/>
            <person name="Muller J."/>
            <person name="Pangilinan J."/>
            <person name="Patwardhan R.P."/>
            <person name="Pitluck S."/>
            <person name="Pritham E.J."/>
            <person name="Rechtsteiner A."/>
            <person name="Rho M."/>
            <person name="Rogozin I.B."/>
            <person name="Sakarya O."/>
            <person name="Salamov A."/>
            <person name="Schaack S."/>
            <person name="Shapiro H."/>
            <person name="Shiga Y."/>
            <person name="Skalitzky C."/>
            <person name="Smith Z."/>
            <person name="Souvorov A."/>
            <person name="Sung W."/>
            <person name="Tang Z."/>
            <person name="Tsuchiya D."/>
            <person name="Tu H."/>
            <person name="Vos H."/>
            <person name="Wang M."/>
            <person name="Wolf Y.I."/>
            <person name="Yamagata H."/>
            <person name="Yamada T."/>
            <person name="Ye Y."/>
            <person name="Shaw J.R."/>
            <person name="Andrews J."/>
            <person name="Crease T.J."/>
            <person name="Tang H."/>
            <person name="Lucas S.M."/>
            <person name="Robertson H.M."/>
            <person name="Bork P."/>
            <person name="Koonin E.V."/>
            <person name="Zdobnov E.M."/>
            <person name="Grigoriev I.V."/>
            <person name="Lynch M."/>
            <person name="Boore J.L."/>
        </authorList>
    </citation>
    <scope>NUCLEOTIDE SEQUENCE [LARGE SCALE GENOMIC DNA]</scope>
</reference>